<name>A0A1W2GHC6_REIFA</name>
<gene>
    <name evidence="1" type="ORF">SAMN04488029_2639</name>
</gene>
<accession>A0A1W2GHC6</accession>
<dbReference type="AlphaFoldDB" id="A0A1W2GHC6"/>
<evidence type="ECO:0000313" key="1">
    <source>
        <dbReference type="EMBL" id="SMD35981.1"/>
    </source>
</evidence>
<organism evidence="1 2">
    <name type="scientific">Reichenbachiella faecimaris</name>
    <dbReference type="NCBI Taxonomy" id="692418"/>
    <lineage>
        <taxon>Bacteria</taxon>
        <taxon>Pseudomonadati</taxon>
        <taxon>Bacteroidota</taxon>
        <taxon>Cytophagia</taxon>
        <taxon>Cytophagales</taxon>
        <taxon>Reichenbachiellaceae</taxon>
        <taxon>Reichenbachiella</taxon>
    </lineage>
</organism>
<dbReference type="EMBL" id="FWYF01000003">
    <property type="protein sequence ID" value="SMD35981.1"/>
    <property type="molecule type" value="Genomic_DNA"/>
</dbReference>
<protein>
    <submittedName>
        <fullName evidence="1">Uncharacterized protein</fullName>
    </submittedName>
</protein>
<sequence>MIGSFGILSIPLILFTYMTENLECTIDKLEKSLEEYFKDNLIPTLDYNLGYILFLVQHWYNFFAKRCSNMNKAAIA</sequence>
<reference evidence="1 2" key="1">
    <citation type="submission" date="2017-04" db="EMBL/GenBank/DDBJ databases">
        <authorList>
            <person name="Afonso C.L."/>
            <person name="Miller P.J."/>
            <person name="Scott M.A."/>
            <person name="Spackman E."/>
            <person name="Goraichik I."/>
            <person name="Dimitrov K.M."/>
            <person name="Suarez D.L."/>
            <person name="Swayne D.E."/>
        </authorList>
    </citation>
    <scope>NUCLEOTIDE SEQUENCE [LARGE SCALE GENOMIC DNA]</scope>
    <source>
        <strain evidence="1 2">DSM 26133</strain>
    </source>
</reference>
<evidence type="ECO:0000313" key="2">
    <source>
        <dbReference type="Proteomes" id="UP000192472"/>
    </source>
</evidence>
<dbReference type="Proteomes" id="UP000192472">
    <property type="component" value="Unassembled WGS sequence"/>
</dbReference>
<keyword evidence="2" id="KW-1185">Reference proteome</keyword>
<proteinExistence type="predicted"/>